<dbReference type="EMBL" id="CAKLDI010000001">
    <property type="protein sequence ID" value="CAH0533958.1"/>
    <property type="molecule type" value="Genomic_DNA"/>
</dbReference>
<dbReference type="Proteomes" id="UP000838672">
    <property type="component" value="Unassembled WGS sequence"/>
</dbReference>
<organism evidence="6 7">
    <name type="scientific">Vibrio stylophorae</name>
    <dbReference type="NCBI Taxonomy" id="659351"/>
    <lineage>
        <taxon>Bacteria</taxon>
        <taxon>Pseudomonadati</taxon>
        <taxon>Pseudomonadota</taxon>
        <taxon>Gammaproteobacteria</taxon>
        <taxon>Vibrionales</taxon>
        <taxon>Vibrionaceae</taxon>
        <taxon>Vibrio</taxon>
    </lineage>
</organism>
<gene>
    <name evidence="6" type="primary">cysL_1</name>
    <name evidence="6" type="ORF">VST7929_01840</name>
</gene>
<dbReference type="Gene3D" id="3.40.190.10">
    <property type="entry name" value="Periplasmic binding protein-like II"/>
    <property type="match status" value="2"/>
</dbReference>
<comment type="caution">
    <text evidence="6">The sequence shown here is derived from an EMBL/GenBank/DDBJ whole genome shotgun (WGS) entry which is preliminary data.</text>
</comment>
<dbReference type="SUPFAM" id="SSF46785">
    <property type="entry name" value="Winged helix' DNA-binding domain"/>
    <property type="match status" value="1"/>
</dbReference>
<dbReference type="RefSeq" id="WP_237466371.1">
    <property type="nucleotide sequence ID" value="NZ_CAKLDI010000001.1"/>
</dbReference>
<reference evidence="6" key="1">
    <citation type="submission" date="2021-11" db="EMBL/GenBank/DDBJ databases">
        <authorList>
            <person name="Rodrigo-Torres L."/>
            <person name="Arahal R. D."/>
            <person name="Lucena T."/>
        </authorList>
    </citation>
    <scope>NUCLEOTIDE SEQUENCE</scope>
    <source>
        <strain evidence="6">CECT 7929</strain>
    </source>
</reference>
<sequence length="301" mass="34394">MRYSLKQLAVFEAVATSGSVSKAAENLALTQSATSMALAQLEKLLGRPLFERQGKSMALTHWGLWLRPRAKQLLFDAQQIEFGFYDQHLISGEINLAASQTAAEHLLPNLISIIDSDFPELRINFKVQNTEKVIEGVRNYDFELGIIEGRCDDSRLQQEVWCYDHLVIVASKHHPFARYEQVSMAQLEQAKWVLRESGAGTRRIFDGAIHGVIDDLDVWREYEQVPVLRSLVAHGPYLSCLPYLDVVKFIERGELVALNVPELNMKRTLSFIWRGDSLENPLRDCIKREAKRMMKDNPHVM</sequence>
<keyword evidence="3" id="KW-0238">DNA-binding</keyword>
<comment type="similarity">
    <text evidence="1">Belongs to the LysR transcriptional regulatory family.</text>
</comment>
<dbReference type="Gene3D" id="1.10.10.10">
    <property type="entry name" value="Winged helix-like DNA-binding domain superfamily/Winged helix DNA-binding domain"/>
    <property type="match status" value="1"/>
</dbReference>
<keyword evidence="4" id="KW-0804">Transcription</keyword>
<dbReference type="Pfam" id="PF00126">
    <property type="entry name" value="HTH_1"/>
    <property type="match status" value="1"/>
</dbReference>
<dbReference type="SUPFAM" id="SSF53850">
    <property type="entry name" value="Periplasmic binding protein-like II"/>
    <property type="match status" value="1"/>
</dbReference>
<evidence type="ECO:0000256" key="4">
    <source>
        <dbReference type="ARBA" id="ARBA00023163"/>
    </source>
</evidence>
<keyword evidence="7" id="KW-1185">Reference proteome</keyword>
<evidence type="ECO:0000259" key="5">
    <source>
        <dbReference type="PROSITE" id="PS50931"/>
    </source>
</evidence>
<evidence type="ECO:0000256" key="1">
    <source>
        <dbReference type="ARBA" id="ARBA00009437"/>
    </source>
</evidence>
<evidence type="ECO:0000256" key="2">
    <source>
        <dbReference type="ARBA" id="ARBA00023015"/>
    </source>
</evidence>
<dbReference type="InterPro" id="IPR000847">
    <property type="entry name" value="LysR_HTH_N"/>
</dbReference>
<proteinExistence type="inferred from homology"/>
<dbReference type="PROSITE" id="PS50931">
    <property type="entry name" value="HTH_LYSR"/>
    <property type="match status" value="1"/>
</dbReference>
<evidence type="ECO:0000313" key="6">
    <source>
        <dbReference type="EMBL" id="CAH0533958.1"/>
    </source>
</evidence>
<dbReference type="PRINTS" id="PR00039">
    <property type="entry name" value="HTHLYSR"/>
</dbReference>
<accession>A0ABM8ZUU1</accession>
<feature type="domain" description="HTH lysR-type" evidence="5">
    <location>
        <begin position="1"/>
        <end position="60"/>
    </location>
</feature>
<dbReference type="PANTHER" id="PTHR30126:SF94">
    <property type="entry name" value="LYSR FAMILY TRANSCRIPTIONAL REGULATOR"/>
    <property type="match status" value="1"/>
</dbReference>
<dbReference type="InterPro" id="IPR005119">
    <property type="entry name" value="LysR_subst-bd"/>
</dbReference>
<evidence type="ECO:0000256" key="3">
    <source>
        <dbReference type="ARBA" id="ARBA00023125"/>
    </source>
</evidence>
<protein>
    <submittedName>
        <fullName evidence="6">HTH-type transcriptional regulator CysL</fullName>
    </submittedName>
</protein>
<evidence type="ECO:0000313" key="7">
    <source>
        <dbReference type="Proteomes" id="UP000838672"/>
    </source>
</evidence>
<keyword evidence="2" id="KW-0805">Transcription regulation</keyword>
<dbReference type="PANTHER" id="PTHR30126">
    <property type="entry name" value="HTH-TYPE TRANSCRIPTIONAL REGULATOR"/>
    <property type="match status" value="1"/>
</dbReference>
<dbReference type="Pfam" id="PF03466">
    <property type="entry name" value="LysR_substrate"/>
    <property type="match status" value="1"/>
</dbReference>
<name>A0ABM8ZUU1_9VIBR</name>
<dbReference type="InterPro" id="IPR036388">
    <property type="entry name" value="WH-like_DNA-bd_sf"/>
</dbReference>
<dbReference type="InterPro" id="IPR036390">
    <property type="entry name" value="WH_DNA-bd_sf"/>
</dbReference>